<protein>
    <submittedName>
        <fullName evidence="3">Fructose-2,6-bisphosphatase</fullName>
    </submittedName>
</protein>
<dbReference type="GO" id="GO:0016791">
    <property type="term" value="F:phosphatase activity"/>
    <property type="evidence" value="ECO:0007669"/>
    <property type="project" value="TreeGrafter"/>
</dbReference>
<dbReference type="Pfam" id="PF00300">
    <property type="entry name" value="His_Phos_1"/>
    <property type="match status" value="1"/>
</dbReference>
<dbReference type="OrthoDB" id="9781415at2"/>
<sequence>MSSPGTSAPNSHHPGAASGAATGPLAFTPPGRRRIYLMRHGDVTYFDDSGKPIDADTVSLNALGREQATAAGRAFAAENLRFDRVIVSGLPRTRETAERVLAETGQRVDIETWTCWQEIRAGSISELPPADLAQAFLGAFDGLVPEATRFLNGESVRELLDRVIPPLAELRADTSWDTVLLVLHGGVNRAILSHALHPQGRLFLGQLAQAPACINALDVGDKPNDWVVRLTNFAPPQPLHVGNRLTVMEKIFASFVRSRLPR</sequence>
<dbReference type="Gene3D" id="3.40.50.1240">
    <property type="entry name" value="Phosphoglycerate mutase-like"/>
    <property type="match status" value="1"/>
</dbReference>
<dbReference type="InterPro" id="IPR029033">
    <property type="entry name" value="His_PPase_superfam"/>
</dbReference>
<accession>A0A5E5A435</accession>
<dbReference type="InterPro" id="IPR013078">
    <property type="entry name" value="His_Pase_superF_clade-1"/>
</dbReference>
<proteinExistence type="predicted"/>
<evidence type="ECO:0000256" key="2">
    <source>
        <dbReference type="SAM" id="MobiDB-lite"/>
    </source>
</evidence>
<feature type="binding site" evidence="1">
    <location>
        <position position="92"/>
    </location>
    <ligand>
        <name>substrate</name>
    </ligand>
</feature>
<dbReference type="EMBL" id="CABPSQ010000004">
    <property type="protein sequence ID" value="VVE68354.1"/>
    <property type="molecule type" value="Genomic_DNA"/>
</dbReference>
<evidence type="ECO:0000256" key="1">
    <source>
        <dbReference type="PIRSR" id="PIRSR613078-2"/>
    </source>
</evidence>
<feature type="compositionally biased region" description="Polar residues" evidence="2">
    <location>
        <begin position="1"/>
        <end position="10"/>
    </location>
</feature>
<dbReference type="Proteomes" id="UP000414136">
    <property type="component" value="Unassembled WGS sequence"/>
</dbReference>
<organism evidence="3 4">
    <name type="scientific">Pandoraea captiosa</name>
    <dbReference type="NCBI Taxonomy" id="2508302"/>
    <lineage>
        <taxon>Bacteria</taxon>
        <taxon>Pseudomonadati</taxon>
        <taxon>Pseudomonadota</taxon>
        <taxon>Betaproteobacteria</taxon>
        <taxon>Burkholderiales</taxon>
        <taxon>Burkholderiaceae</taxon>
        <taxon>Pandoraea</taxon>
    </lineage>
</organism>
<reference evidence="3 4" key="1">
    <citation type="submission" date="2019-08" db="EMBL/GenBank/DDBJ databases">
        <authorList>
            <person name="Peeters C."/>
        </authorList>
    </citation>
    <scope>NUCLEOTIDE SEQUENCE [LARGE SCALE GENOMIC DNA]</scope>
    <source>
        <strain evidence="3 4">LMG 31118</strain>
    </source>
</reference>
<evidence type="ECO:0000313" key="4">
    <source>
        <dbReference type="Proteomes" id="UP000414136"/>
    </source>
</evidence>
<dbReference type="PANTHER" id="PTHR48100">
    <property type="entry name" value="BROAD-SPECIFICITY PHOSPHATASE YOR283W-RELATED"/>
    <property type="match status" value="1"/>
</dbReference>
<dbReference type="InterPro" id="IPR050275">
    <property type="entry name" value="PGM_Phosphatase"/>
</dbReference>
<dbReference type="SMART" id="SM00855">
    <property type="entry name" value="PGAM"/>
    <property type="match status" value="1"/>
</dbReference>
<name>A0A5E5A435_9BURK</name>
<keyword evidence="4" id="KW-1185">Reference proteome</keyword>
<feature type="region of interest" description="Disordered" evidence="2">
    <location>
        <begin position="1"/>
        <end position="25"/>
    </location>
</feature>
<dbReference type="CDD" id="cd07067">
    <property type="entry name" value="HP_PGM_like"/>
    <property type="match status" value="1"/>
</dbReference>
<evidence type="ECO:0000313" key="3">
    <source>
        <dbReference type="EMBL" id="VVE68354.1"/>
    </source>
</evidence>
<gene>
    <name evidence="3" type="ORF">PCA31118_02877</name>
</gene>
<dbReference type="SUPFAM" id="SSF53254">
    <property type="entry name" value="Phosphoglycerate mutase-like"/>
    <property type="match status" value="1"/>
</dbReference>
<dbReference type="AlphaFoldDB" id="A0A5E5A435"/>